<evidence type="ECO:0000313" key="3">
    <source>
        <dbReference type="Proteomes" id="UP001595868"/>
    </source>
</evidence>
<protein>
    <submittedName>
        <fullName evidence="2">Quinol monooxygenase</fullName>
        <ecNumber evidence="2">1.-.-.-</ecNumber>
    </submittedName>
</protein>
<dbReference type="Proteomes" id="UP001595868">
    <property type="component" value="Unassembled WGS sequence"/>
</dbReference>
<evidence type="ECO:0000259" key="1">
    <source>
        <dbReference type="PROSITE" id="PS51725"/>
    </source>
</evidence>
<keyword evidence="2" id="KW-0560">Oxidoreductase</keyword>
<name>A0ABV8KNU6_9ACTN</name>
<dbReference type="InterPro" id="IPR007138">
    <property type="entry name" value="ABM_dom"/>
</dbReference>
<dbReference type="RefSeq" id="WP_377545986.1">
    <property type="nucleotide sequence ID" value="NZ_JBHSBN010000009.1"/>
</dbReference>
<comment type="caution">
    <text evidence="2">The sequence shown here is derived from an EMBL/GenBank/DDBJ whole genome shotgun (WGS) entry which is preliminary data.</text>
</comment>
<feature type="domain" description="ABM" evidence="1">
    <location>
        <begin position="2"/>
        <end position="92"/>
    </location>
</feature>
<organism evidence="2 3">
    <name type="scientific">Micromonospora zhanjiangensis</name>
    <dbReference type="NCBI Taxonomy" id="1522057"/>
    <lineage>
        <taxon>Bacteria</taxon>
        <taxon>Bacillati</taxon>
        <taxon>Actinomycetota</taxon>
        <taxon>Actinomycetes</taxon>
        <taxon>Micromonosporales</taxon>
        <taxon>Micromonosporaceae</taxon>
        <taxon>Micromonospora</taxon>
    </lineage>
</organism>
<keyword evidence="3" id="KW-1185">Reference proteome</keyword>
<proteinExistence type="predicted"/>
<sequence>MVVEYIRYRVPEKRRADFEPAYERAAEALRAAPQCVDYELSRCADDPGCYILRITWTSADDHLRGFRGGPVFGRFFAAVKPFVEDIEEMRHYHRTSVAGRGGAALPDIDTTARTRVP</sequence>
<dbReference type="Pfam" id="PF03992">
    <property type="entry name" value="ABM"/>
    <property type="match status" value="1"/>
</dbReference>
<dbReference type="PROSITE" id="PS51725">
    <property type="entry name" value="ABM"/>
    <property type="match status" value="1"/>
</dbReference>
<reference evidence="3" key="1">
    <citation type="journal article" date="2019" name="Int. J. Syst. Evol. Microbiol.">
        <title>The Global Catalogue of Microorganisms (GCM) 10K type strain sequencing project: providing services to taxonomists for standard genome sequencing and annotation.</title>
        <authorList>
            <consortium name="The Broad Institute Genomics Platform"/>
            <consortium name="The Broad Institute Genome Sequencing Center for Infectious Disease"/>
            <person name="Wu L."/>
            <person name="Ma J."/>
        </authorList>
    </citation>
    <scope>NUCLEOTIDE SEQUENCE [LARGE SCALE GENOMIC DNA]</scope>
    <source>
        <strain evidence="3">2902at01</strain>
    </source>
</reference>
<dbReference type="EMBL" id="JBHSBN010000009">
    <property type="protein sequence ID" value="MFC4107261.1"/>
    <property type="molecule type" value="Genomic_DNA"/>
</dbReference>
<evidence type="ECO:0000313" key="2">
    <source>
        <dbReference type="EMBL" id="MFC4107261.1"/>
    </source>
</evidence>
<gene>
    <name evidence="2" type="ORF">ACFOX0_15180</name>
</gene>
<keyword evidence="2" id="KW-0503">Monooxygenase</keyword>
<dbReference type="EC" id="1.-.-.-" evidence="2"/>
<dbReference type="GO" id="GO:0004497">
    <property type="term" value="F:monooxygenase activity"/>
    <property type="evidence" value="ECO:0007669"/>
    <property type="project" value="UniProtKB-KW"/>
</dbReference>
<dbReference type="InterPro" id="IPR011008">
    <property type="entry name" value="Dimeric_a/b-barrel"/>
</dbReference>
<dbReference type="Gene3D" id="3.30.70.100">
    <property type="match status" value="1"/>
</dbReference>
<dbReference type="SUPFAM" id="SSF54909">
    <property type="entry name" value="Dimeric alpha+beta barrel"/>
    <property type="match status" value="1"/>
</dbReference>
<accession>A0ABV8KNU6</accession>